<dbReference type="AlphaFoldDB" id="A0A918XTC2"/>
<dbReference type="Gene3D" id="3.40.50.10600">
    <property type="entry name" value="SpoIIaa-like domains"/>
    <property type="match status" value="1"/>
</dbReference>
<comment type="caution">
    <text evidence="1">The sequence shown here is derived from an EMBL/GenBank/DDBJ whole genome shotgun (WGS) entry which is preliminary data.</text>
</comment>
<proteinExistence type="predicted"/>
<evidence type="ECO:0000313" key="2">
    <source>
        <dbReference type="Proteomes" id="UP000630353"/>
    </source>
</evidence>
<reference evidence="1" key="2">
    <citation type="submission" date="2020-09" db="EMBL/GenBank/DDBJ databases">
        <authorList>
            <person name="Sun Q."/>
            <person name="Kim S."/>
        </authorList>
    </citation>
    <scope>NUCLEOTIDE SEQUENCE</scope>
    <source>
        <strain evidence="1">KCTC 42651</strain>
    </source>
</reference>
<dbReference type="InterPro" id="IPR021866">
    <property type="entry name" value="SpoIIAA-like"/>
</dbReference>
<sequence length="121" mass="13697">MIEILQGYPDDVVAIAGKGVISAEDYRSVLIPAVEKALERHRKVRLLYRIGPDCTGFEPGAMWEDFRVGVEHLTRWNRVAVVTDTEWIRHTMSAIGFLIPIDIRIFSLAESDAARDWVTAD</sequence>
<accession>A0A918XTC2</accession>
<reference evidence="1" key="1">
    <citation type="journal article" date="2014" name="Int. J. Syst. Evol. Microbiol.">
        <title>Complete genome sequence of Corynebacterium casei LMG S-19264T (=DSM 44701T), isolated from a smear-ripened cheese.</title>
        <authorList>
            <consortium name="US DOE Joint Genome Institute (JGI-PGF)"/>
            <person name="Walter F."/>
            <person name="Albersmeier A."/>
            <person name="Kalinowski J."/>
            <person name="Ruckert C."/>
        </authorList>
    </citation>
    <scope>NUCLEOTIDE SEQUENCE</scope>
    <source>
        <strain evidence="1">KCTC 42651</strain>
    </source>
</reference>
<organism evidence="1 2">
    <name type="scientific">Thalassobaculum fulvum</name>
    <dbReference type="NCBI Taxonomy" id="1633335"/>
    <lineage>
        <taxon>Bacteria</taxon>
        <taxon>Pseudomonadati</taxon>
        <taxon>Pseudomonadota</taxon>
        <taxon>Alphaproteobacteria</taxon>
        <taxon>Rhodospirillales</taxon>
        <taxon>Thalassobaculaceae</taxon>
        <taxon>Thalassobaculum</taxon>
    </lineage>
</organism>
<keyword evidence="2" id="KW-1185">Reference proteome</keyword>
<dbReference type="InterPro" id="IPR038396">
    <property type="entry name" value="SpoIIAA-like_sf"/>
</dbReference>
<dbReference type="EMBL" id="BMZS01000006">
    <property type="protein sequence ID" value="GHD52585.1"/>
    <property type="molecule type" value="Genomic_DNA"/>
</dbReference>
<name>A0A918XTC2_9PROT</name>
<dbReference type="RefSeq" id="WP_189990652.1">
    <property type="nucleotide sequence ID" value="NZ_BMZS01000006.1"/>
</dbReference>
<protein>
    <submittedName>
        <fullName evidence="1">STAS/SEC14 domain-containing protein</fullName>
    </submittedName>
</protein>
<dbReference type="Proteomes" id="UP000630353">
    <property type="component" value="Unassembled WGS sequence"/>
</dbReference>
<evidence type="ECO:0000313" key="1">
    <source>
        <dbReference type="EMBL" id="GHD52585.1"/>
    </source>
</evidence>
<dbReference type="InterPro" id="IPR036513">
    <property type="entry name" value="STAS_dom_sf"/>
</dbReference>
<dbReference type="Pfam" id="PF11964">
    <property type="entry name" value="SpoIIAA-like"/>
    <property type="match status" value="1"/>
</dbReference>
<gene>
    <name evidence="1" type="ORF">GCM10017083_28130</name>
</gene>
<dbReference type="SUPFAM" id="SSF52091">
    <property type="entry name" value="SpoIIaa-like"/>
    <property type="match status" value="1"/>
</dbReference>